<dbReference type="InterPro" id="IPR036640">
    <property type="entry name" value="ABC1_TM_sf"/>
</dbReference>
<evidence type="ECO:0000256" key="6">
    <source>
        <dbReference type="ARBA" id="ARBA00023136"/>
    </source>
</evidence>
<dbReference type="SUPFAM" id="SSF52540">
    <property type="entry name" value="P-loop containing nucleoside triphosphate hydrolases"/>
    <property type="match status" value="1"/>
</dbReference>
<dbReference type="PROSITE" id="PS00211">
    <property type="entry name" value="ABC_TRANSPORTER_1"/>
    <property type="match status" value="1"/>
</dbReference>
<feature type="region of interest" description="Disordered" evidence="7">
    <location>
        <begin position="965"/>
        <end position="1015"/>
    </location>
</feature>
<feature type="region of interest" description="Disordered" evidence="7">
    <location>
        <begin position="319"/>
        <end position="341"/>
    </location>
</feature>
<keyword evidence="12" id="KW-1185">Reference proteome</keyword>
<feature type="transmembrane region" description="Helical" evidence="8">
    <location>
        <begin position="161"/>
        <end position="183"/>
    </location>
</feature>
<dbReference type="PANTHER" id="PTHR24221:SF651">
    <property type="entry name" value="HEAVY METAL TOLERANCE PROTEIN"/>
    <property type="match status" value="1"/>
</dbReference>
<proteinExistence type="predicted"/>
<keyword evidence="2 8" id="KW-0812">Transmembrane</keyword>
<feature type="domain" description="ABC transmembrane type-1" evidence="10">
    <location>
        <begin position="385"/>
        <end position="667"/>
    </location>
</feature>
<evidence type="ECO:0000256" key="5">
    <source>
        <dbReference type="ARBA" id="ARBA00022989"/>
    </source>
</evidence>
<feature type="compositionally biased region" description="Low complexity" evidence="7">
    <location>
        <begin position="984"/>
        <end position="998"/>
    </location>
</feature>
<name>A0ABP0DT80_9PEZI</name>
<evidence type="ECO:0000256" key="4">
    <source>
        <dbReference type="ARBA" id="ARBA00022840"/>
    </source>
</evidence>
<feature type="domain" description="ABC transporter" evidence="9">
    <location>
        <begin position="701"/>
        <end position="938"/>
    </location>
</feature>
<feature type="transmembrane region" description="Helical" evidence="8">
    <location>
        <begin position="524"/>
        <end position="543"/>
    </location>
</feature>
<keyword evidence="4 11" id="KW-0067">ATP-binding</keyword>
<evidence type="ECO:0000313" key="12">
    <source>
        <dbReference type="Proteomes" id="UP001642501"/>
    </source>
</evidence>
<comment type="caution">
    <text evidence="11">The sequence shown here is derived from an EMBL/GenBank/DDBJ whole genome shotgun (WGS) entry which is preliminary data.</text>
</comment>
<evidence type="ECO:0000256" key="8">
    <source>
        <dbReference type="SAM" id="Phobius"/>
    </source>
</evidence>
<dbReference type="Pfam" id="PF00664">
    <property type="entry name" value="ABC_membrane"/>
    <property type="match status" value="1"/>
</dbReference>
<feature type="compositionally biased region" description="Polar residues" evidence="7">
    <location>
        <begin position="319"/>
        <end position="328"/>
    </location>
</feature>
<dbReference type="InterPro" id="IPR003439">
    <property type="entry name" value="ABC_transporter-like_ATP-bd"/>
</dbReference>
<evidence type="ECO:0000256" key="7">
    <source>
        <dbReference type="SAM" id="MobiDB-lite"/>
    </source>
</evidence>
<accession>A0ABP0DT80</accession>
<feature type="transmembrane region" description="Helical" evidence="8">
    <location>
        <begin position="90"/>
        <end position="111"/>
    </location>
</feature>
<feature type="transmembrane region" description="Helical" evidence="8">
    <location>
        <begin position="210"/>
        <end position="231"/>
    </location>
</feature>
<evidence type="ECO:0000313" key="11">
    <source>
        <dbReference type="EMBL" id="CAK7271417.1"/>
    </source>
</evidence>
<dbReference type="GO" id="GO:0005524">
    <property type="term" value="F:ATP binding"/>
    <property type="evidence" value="ECO:0007669"/>
    <property type="project" value="UniProtKB-KW"/>
</dbReference>
<feature type="transmembrane region" description="Helical" evidence="8">
    <location>
        <begin position="609"/>
        <end position="629"/>
    </location>
</feature>
<evidence type="ECO:0000256" key="3">
    <source>
        <dbReference type="ARBA" id="ARBA00022741"/>
    </source>
</evidence>
<feature type="transmembrane region" description="Helical" evidence="8">
    <location>
        <begin position="20"/>
        <end position="39"/>
    </location>
</feature>
<protein>
    <submittedName>
        <fullName evidence="11">ATP-binding cassette-type vacuolar membrane transporter Hmt1</fullName>
    </submittedName>
</protein>
<dbReference type="PANTHER" id="PTHR24221">
    <property type="entry name" value="ATP-BINDING CASSETTE SUB-FAMILY B"/>
    <property type="match status" value="1"/>
</dbReference>
<evidence type="ECO:0000256" key="2">
    <source>
        <dbReference type="ARBA" id="ARBA00022692"/>
    </source>
</evidence>
<organism evidence="11 12">
    <name type="scientific">Sporothrix epigloea</name>
    <dbReference type="NCBI Taxonomy" id="1892477"/>
    <lineage>
        <taxon>Eukaryota</taxon>
        <taxon>Fungi</taxon>
        <taxon>Dikarya</taxon>
        <taxon>Ascomycota</taxon>
        <taxon>Pezizomycotina</taxon>
        <taxon>Sordariomycetes</taxon>
        <taxon>Sordariomycetidae</taxon>
        <taxon>Ophiostomatales</taxon>
        <taxon>Ophiostomataceae</taxon>
        <taxon>Sporothrix</taxon>
    </lineage>
</organism>
<dbReference type="PROSITE" id="PS50929">
    <property type="entry name" value="ABC_TM1F"/>
    <property type="match status" value="1"/>
</dbReference>
<dbReference type="InterPro" id="IPR027417">
    <property type="entry name" value="P-loop_NTPase"/>
</dbReference>
<sequence length="1015" mass="112969">MDSTTGRFWPEDIVYNLELWYGVLLLVLFVALIFANSMLESRRATQLIKSAATGPGGRPLPATRRRLHNPVMLSFTPTGTIGKATKRVCLISYTLFIASFVADLANVITHAVYDTKNPETQFGWWCGEETLVYYISGLFVHVYVLMYLIECGTTPNRPVIILWAFALVLETSIFTVNIIRLAGRHHVLRSVALDVWTIVYGPDKWDIVDIGLGALRLVVLLILLGVNLSLLNCRSSEHKNEEAETMTANQDRISAPLARTNGSVHTNERTPLLANHSQEQISCEAGNSLANGSANGSPNLHLSHSAKVSTNGSLKAQSNGVALNTSSAAHGPTPPTGVNEDEEAAFYRPSKLPRKTWWDYISSYSLFLPYLWPRDSKKLKQTIGLCFMILIGQRIVNFLVPNQIGYITDAFEAGSGLPWKQIVVFVFYKALQGSTGVLGSTRSLLWIPVSQYSYLALTTAAFEHVHTLSFDFHVGKRGGEVTSALNKGASINNFLEQVTFQVFPMLIDLLVAVIYFLIRFGAVHATIAAIVSVFYIHMTVKMASSRADLRRDMTNADREETSIKDESIRSYDTVKYFNAEPYEFGRYKRAICKFQAAEMKVTWGMNDMNIYQILIFMLGILTMLMIAAVEVTLGIRSIGDVVVMISYLAQLQDPLQIFGNFYRTIQQAMISGERLLELFKLKPSVVDRPGVVPLRECRGHIRWTNVQFSYLEERTALRDISFECLPGTTTAFVGESGGGKSTIFRLMFRYYNCQEGKLEIDGHDVKDLTIESVRRCIGVVPQETSMFNESVMYNLKYANQTASDEEVYEACRAASIHDRILSFANGYDTNVGERGSRLSGGEKQRVAIARTILKNPKIIMLDEATSALDSETEQYIQAKLIRGDSFGQDRTILIIAHRLSTITHADQIVVLHAGSIIEKGTHTELLALKGRYASMWEKQSQAEQAAVEARTATAHAKELLQKAHLKNTAHQARASEDDSDEYRSLTSSTLLGTAGLSTPLQDSIDDDDTSSDDDN</sequence>
<keyword evidence="5 8" id="KW-1133">Transmembrane helix</keyword>
<keyword evidence="6 8" id="KW-0472">Membrane</keyword>
<evidence type="ECO:0000259" key="10">
    <source>
        <dbReference type="PROSITE" id="PS50929"/>
    </source>
</evidence>
<feature type="region of interest" description="Disordered" evidence="7">
    <location>
        <begin position="240"/>
        <end position="266"/>
    </location>
</feature>
<dbReference type="Gene3D" id="1.20.1560.10">
    <property type="entry name" value="ABC transporter type 1, transmembrane domain"/>
    <property type="match status" value="1"/>
</dbReference>
<feature type="compositionally biased region" description="Acidic residues" evidence="7">
    <location>
        <begin position="1003"/>
        <end position="1015"/>
    </location>
</feature>
<gene>
    <name evidence="11" type="primary">hmt1</name>
    <name evidence="11" type="ORF">SEPCBS57363_004607</name>
</gene>
<dbReference type="CDD" id="cd18583">
    <property type="entry name" value="ABC_6TM_HMT1"/>
    <property type="match status" value="1"/>
</dbReference>
<dbReference type="SMART" id="SM00382">
    <property type="entry name" value="AAA"/>
    <property type="match status" value="1"/>
</dbReference>
<reference evidence="11 12" key="1">
    <citation type="submission" date="2024-01" db="EMBL/GenBank/DDBJ databases">
        <authorList>
            <person name="Allen C."/>
            <person name="Tagirdzhanova G."/>
        </authorList>
    </citation>
    <scope>NUCLEOTIDE SEQUENCE [LARGE SCALE GENOMIC DNA]</scope>
    <source>
        <strain evidence="11 12">CBS 573.63</strain>
    </source>
</reference>
<evidence type="ECO:0000256" key="1">
    <source>
        <dbReference type="ARBA" id="ARBA00004141"/>
    </source>
</evidence>
<dbReference type="Pfam" id="PF00005">
    <property type="entry name" value="ABC_tran"/>
    <property type="match status" value="1"/>
</dbReference>
<feature type="transmembrane region" description="Helical" evidence="8">
    <location>
        <begin position="131"/>
        <end position="149"/>
    </location>
</feature>
<dbReference type="SUPFAM" id="SSF90123">
    <property type="entry name" value="ABC transporter transmembrane region"/>
    <property type="match status" value="1"/>
</dbReference>
<comment type="subcellular location">
    <subcellularLocation>
        <location evidence="1">Membrane</location>
        <topology evidence="1">Multi-pass membrane protein</topology>
    </subcellularLocation>
</comment>
<evidence type="ECO:0000259" key="9">
    <source>
        <dbReference type="PROSITE" id="PS50893"/>
    </source>
</evidence>
<dbReference type="InterPro" id="IPR011527">
    <property type="entry name" value="ABC1_TM_dom"/>
</dbReference>
<dbReference type="EMBL" id="CAWUOM010000088">
    <property type="protein sequence ID" value="CAK7271417.1"/>
    <property type="molecule type" value="Genomic_DNA"/>
</dbReference>
<dbReference type="Gene3D" id="3.40.50.300">
    <property type="entry name" value="P-loop containing nucleotide triphosphate hydrolases"/>
    <property type="match status" value="1"/>
</dbReference>
<dbReference type="Proteomes" id="UP001642501">
    <property type="component" value="Unassembled WGS sequence"/>
</dbReference>
<dbReference type="InterPro" id="IPR003593">
    <property type="entry name" value="AAA+_ATPase"/>
</dbReference>
<keyword evidence="3" id="KW-0547">Nucleotide-binding</keyword>
<dbReference type="InterPro" id="IPR039421">
    <property type="entry name" value="Type_1_exporter"/>
</dbReference>
<dbReference type="InterPro" id="IPR017871">
    <property type="entry name" value="ABC_transporter-like_CS"/>
</dbReference>
<dbReference type="PROSITE" id="PS50893">
    <property type="entry name" value="ABC_TRANSPORTER_2"/>
    <property type="match status" value="1"/>
</dbReference>